<dbReference type="Proteomes" id="UP000249091">
    <property type="component" value="Chromosome 1"/>
</dbReference>
<keyword evidence="2" id="KW-1185">Reference proteome</keyword>
<dbReference type="KEGG" id="rcr:NCTC10994_03091"/>
<gene>
    <name evidence="1" type="ORF">NCTC10994_03091</name>
</gene>
<name>A0A2X4UMG2_9NOCA</name>
<evidence type="ECO:0000313" key="2">
    <source>
        <dbReference type="Proteomes" id="UP000249091"/>
    </source>
</evidence>
<protein>
    <submittedName>
        <fullName evidence="1">Uncharacterized protein</fullName>
    </submittedName>
</protein>
<reference evidence="1 2" key="1">
    <citation type="submission" date="2018-06" db="EMBL/GenBank/DDBJ databases">
        <authorList>
            <consortium name="Pathogen Informatics"/>
            <person name="Doyle S."/>
        </authorList>
    </citation>
    <scope>NUCLEOTIDE SEQUENCE [LARGE SCALE GENOMIC DNA]</scope>
    <source>
        <strain evidence="1 2">NCTC10994</strain>
    </source>
</reference>
<evidence type="ECO:0000313" key="1">
    <source>
        <dbReference type="EMBL" id="SQI35752.1"/>
    </source>
</evidence>
<sequence>MQIHVAGAGTGGLGALDLLGLLATPTVDPPATAVGDAADLLDIDVHHVTRPAGHDPAWLAVVLDARIEDPAPVQPEVSQVPADGTHRDGDAVGGELMRDPGSGPLAVPPQRLDLRHGLGRCCGGLMVRDAGPVEQAELAVFAVAGHPFSGAGPGDPHLGGNVGQRAGPAPLHEAAATFDGQRGISVEHGRVLSVGG</sequence>
<dbReference type="EMBL" id="LS483468">
    <property type="protein sequence ID" value="SQI35752.1"/>
    <property type="molecule type" value="Genomic_DNA"/>
</dbReference>
<accession>A0A2X4UMG2</accession>
<proteinExistence type="predicted"/>
<dbReference type="AlphaFoldDB" id="A0A2X4UMG2"/>
<organism evidence="1 2">
    <name type="scientific">Rhodococcus coprophilus</name>
    <dbReference type="NCBI Taxonomy" id="38310"/>
    <lineage>
        <taxon>Bacteria</taxon>
        <taxon>Bacillati</taxon>
        <taxon>Actinomycetota</taxon>
        <taxon>Actinomycetes</taxon>
        <taxon>Mycobacteriales</taxon>
        <taxon>Nocardiaceae</taxon>
        <taxon>Rhodococcus</taxon>
    </lineage>
</organism>